<reference evidence="1" key="1">
    <citation type="submission" date="2022-10" db="EMBL/GenBank/DDBJ databases">
        <title>Tapping the CABI collections for fungal endophytes: first genome assemblies for Collariella, Neodidymelliopsis, Ascochyta clinopodiicola, Didymella pomorum, Didymosphaeria variabile, Neocosmospora piperis and Neocucurbitaria cava.</title>
        <authorList>
            <person name="Hill R."/>
        </authorList>
    </citation>
    <scope>NUCLEOTIDE SEQUENCE</scope>
    <source>
        <strain evidence="1">IMI 355091</strain>
    </source>
</reference>
<evidence type="ECO:0000313" key="1">
    <source>
        <dbReference type="EMBL" id="KAJ4406241.1"/>
    </source>
</evidence>
<dbReference type="EMBL" id="JAPEVA010000028">
    <property type="protein sequence ID" value="KAJ4406241.1"/>
    <property type="molecule type" value="Genomic_DNA"/>
</dbReference>
<accession>A0A9W8ZFB9</accession>
<sequence length="484" mass="54458">MTEEDAVEVVRRLKAGTDVGTIVKNVRDGNLLMQLSLTPETTRQFELPYLAKMPSHLFVEGNPYMNSRLFRAVSSSTSHTNAENRQLTAEFLAEARRLWDLEPVEEPYITTIQAALALSQTYIINGLDKLSTFFLEQAIKMGQHMHLFDSSSNGKMKDTRMAKAGIHTAWKTFSWQAMLAYSYLRAPLLKDPPQIPLPDMELDPQWYGETWVQYPHDQNLTALCLGHHMKAEAELFTIFNELSYLCFGRPSRSLITSEILSLKGKFDAWKAALPGTLQPGALVLPHSFSLHFRYHQAMIGLMQLPLADSSDAVVDSGIGAEETPKAIIRSLEVKLEFLMRLYYMRHSFVNHSPWLIYPMARLGNHANELLEGGSDEDPGKLDGYRSTIILCAKALESQAHNFHVATSLGIQLHSIVKPEMLQLLQTYVKAVDVESAEEEMVAHHPHSQWPIPIINLGDDPEKARVDRLIEGFKGTHLQSGAVKV</sequence>
<dbReference type="InterPro" id="IPR053187">
    <property type="entry name" value="Notoamide_regulator"/>
</dbReference>
<dbReference type="Proteomes" id="UP001140510">
    <property type="component" value="Unassembled WGS sequence"/>
</dbReference>
<proteinExistence type="predicted"/>
<dbReference type="OrthoDB" id="426882at2759"/>
<dbReference type="AlphaFoldDB" id="A0A9W8ZFB9"/>
<protein>
    <recommendedName>
        <fullName evidence="3">Transcription factor domain-containing protein</fullName>
    </recommendedName>
</protein>
<evidence type="ECO:0008006" key="3">
    <source>
        <dbReference type="Google" id="ProtNLM"/>
    </source>
</evidence>
<keyword evidence="2" id="KW-1185">Reference proteome</keyword>
<comment type="caution">
    <text evidence="1">The sequence shown here is derived from an EMBL/GenBank/DDBJ whole genome shotgun (WGS) entry which is preliminary data.</text>
</comment>
<gene>
    <name evidence="1" type="ORF">N0V91_004693</name>
</gene>
<dbReference type="CDD" id="cd12148">
    <property type="entry name" value="fungal_TF_MHR"/>
    <property type="match status" value="1"/>
</dbReference>
<evidence type="ECO:0000313" key="2">
    <source>
        <dbReference type="Proteomes" id="UP001140510"/>
    </source>
</evidence>
<dbReference type="PANTHER" id="PTHR47256">
    <property type="entry name" value="ZN(II)2CYS6 TRANSCRIPTION FACTOR (EUROFUNG)-RELATED"/>
    <property type="match status" value="1"/>
</dbReference>
<dbReference type="PANTHER" id="PTHR47256:SF1">
    <property type="entry name" value="ZN(II)2CYS6 TRANSCRIPTION FACTOR (EUROFUNG)"/>
    <property type="match status" value="1"/>
</dbReference>
<name>A0A9W8ZFB9_9PLEO</name>
<organism evidence="1 2">
    <name type="scientific">Didymella pomorum</name>
    <dbReference type="NCBI Taxonomy" id="749634"/>
    <lineage>
        <taxon>Eukaryota</taxon>
        <taxon>Fungi</taxon>
        <taxon>Dikarya</taxon>
        <taxon>Ascomycota</taxon>
        <taxon>Pezizomycotina</taxon>
        <taxon>Dothideomycetes</taxon>
        <taxon>Pleosporomycetidae</taxon>
        <taxon>Pleosporales</taxon>
        <taxon>Pleosporineae</taxon>
        <taxon>Didymellaceae</taxon>
        <taxon>Didymella</taxon>
    </lineage>
</organism>